<proteinExistence type="inferred from homology"/>
<dbReference type="PANTHER" id="PTHR42928">
    <property type="entry name" value="TRICARBOXYLATE-BINDING PROTEIN"/>
    <property type="match status" value="1"/>
</dbReference>
<dbReference type="InterPro" id="IPR005064">
    <property type="entry name" value="BUG"/>
</dbReference>
<gene>
    <name evidence="3" type="ORF">WKW77_08045</name>
</gene>
<protein>
    <submittedName>
        <fullName evidence="3">Tripartite tricarboxylate transporter substrate binding protein</fullName>
    </submittedName>
</protein>
<dbReference type="CDD" id="cd13578">
    <property type="entry name" value="PBP2_Bug27"/>
    <property type="match status" value="1"/>
</dbReference>
<evidence type="ECO:0000256" key="1">
    <source>
        <dbReference type="ARBA" id="ARBA00006987"/>
    </source>
</evidence>
<sequence>MRRKHFIRAALGALALAATASGFAQTYPSKPIKMVIPFPPGGTLDFVGRLLAQKLSDQMGQPFVVENRAGGNGVIGGDVVAKAPADGYTLLFNASTFTTAPMTMKSVPYNVNRDFAPVALVAKAPLSVAINKKLPITDIKSLIAYAKEHPGKMTFAVGSIGSAGHLSTELLRRAGNIDYLIVPYKGTAPAFQDLIGGQIDGFIDPILGSLQYHKSGMLRVVAVTSAQRASSLPDVPTVAETIPGFEFYSWYGLWAPAKTSPEIVQRLNAEVNKALAGDMKDKLKEQGLLLAPGSAEEFAKFQGGDMARSQKIVTEGNIHVE</sequence>
<comment type="similarity">
    <text evidence="1">Belongs to the UPF0065 (bug) family.</text>
</comment>
<evidence type="ECO:0000256" key="2">
    <source>
        <dbReference type="SAM" id="SignalP"/>
    </source>
</evidence>
<dbReference type="InterPro" id="IPR042100">
    <property type="entry name" value="Bug_dom1"/>
</dbReference>
<dbReference type="RefSeq" id="WP_340356335.1">
    <property type="nucleotide sequence ID" value="NZ_JBBKZU010000003.1"/>
</dbReference>
<dbReference type="Gene3D" id="3.40.190.150">
    <property type="entry name" value="Bordetella uptake gene, domain 1"/>
    <property type="match status" value="1"/>
</dbReference>
<dbReference type="SUPFAM" id="SSF53850">
    <property type="entry name" value="Periplasmic binding protein-like II"/>
    <property type="match status" value="1"/>
</dbReference>
<keyword evidence="4" id="KW-1185">Reference proteome</keyword>
<dbReference type="Pfam" id="PF03401">
    <property type="entry name" value="TctC"/>
    <property type="match status" value="1"/>
</dbReference>
<keyword evidence="2" id="KW-0732">Signal</keyword>
<comment type="caution">
    <text evidence="3">The sequence shown here is derived from an EMBL/GenBank/DDBJ whole genome shotgun (WGS) entry which is preliminary data.</text>
</comment>
<dbReference type="PANTHER" id="PTHR42928:SF5">
    <property type="entry name" value="BLR1237 PROTEIN"/>
    <property type="match status" value="1"/>
</dbReference>
<evidence type="ECO:0000313" key="4">
    <source>
        <dbReference type="Proteomes" id="UP001365846"/>
    </source>
</evidence>
<organism evidence="3 4">
    <name type="scientific">Variovorax ureilyticus</name>
    <dbReference type="NCBI Taxonomy" id="1836198"/>
    <lineage>
        <taxon>Bacteria</taxon>
        <taxon>Pseudomonadati</taxon>
        <taxon>Pseudomonadota</taxon>
        <taxon>Betaproteobacteria</taxon>
        <taxon>Burkholderiales</taxon>
        <taxon>Comamonadaceae</taxon>
        <taxon>Variovorax</taxon>
    </lineage>
</organism>
<dbReference type="PIRSF" id="PIRSF017082">
    <property type="entry name" value="YflP"/>
    <property type="match status" value="1"/>
</dbReference>
<feature type="chain" id="PRO_5047456927" evidence="2">
    <location>
        <begin position="25"/>
        <end position="321"/>
    </location>
</feature>
<reference evidence="3 4" key="1">
    <citation type="submission" date="2024-03" db="EMBL/GenBank/DDBJ databases">
        <title>Novel species of the genus Variovorax.</title>
        <authorList>
            <person name="Liu Q."/>
            <person name="Xin Y.-H."/>
        </authorList>
    </citation>
    <scope>NUCLEOTIDE SEQUENCE [LARGE SCALE GENOMIC DNA]</scope>
    <source>
        <strain evidence="3 4">KACC 18899</strain>
    </source>
</reference>
<dbReference type="EMBL" id="JBBKZU010000003">
    <property type="protein sequence ID" value="MEJ8811017.1"/>
    <property type="molecule type" value="Genomic_DNA"/>
</dbReference>
<evidence type="ECO:0000313" key="3">
    <source>
        <dbReference type="EMBL" id="MEJ8811017.1"/>
    </source>
</evidence>
<feature type="signal peptide" evidence="2">
    <location>
        <begin position="1"/>
        <end position="24"/>
    </location>
</feature>
<dbReference type="Proteomes" id="UP001365846">
    <property type="component" value="Unassembled WGS sequence"/>
</dbReference>
<name>A0ABU8VBI7_9BURK</name>
<accession>A0ABU8VBI7</accession>
<dbReference type="Gene3D" id="3.40.190.10">
    <property type="entry name" value="Periplasmic binding protein-like II"/>
    <property type="match status" value="1"/>
</dbReference>